<organism evidence="1 2">
    <name type="scientific">Pseudomonas monsensis</name>
    <dbReference type="NCBI Taxonomy" id="2745509"/>
    <lineage>
        <taxon>Bacteria</taxon>
        <taxon>Pseudomonadati</taxon>
        <taxon>Pseudomonadota</taxon>
        <taxon>Gammaproteobacteria</taxon>
        <taxon>Pseudomonadales</taxon>
        <taxon>Pseudomonadaceae</taxon>
        <taxon>Pseudomonas</taxon>
    </lineage>
</organism>
<evidence type="ECO:0000313" key="1">
    <source>
        <dbReference type="EMBL" id="MCY0111582.1"/>
    </source>
</evidence>
<proteinExistence type="predicted"/>
<dbReference type="EMBL" id="JANIGP010000030">
    <property type="protein sequence ID" value="MCY0111582.1"/>
    <property type="molecule type" value="Genomic_DNA"/>
</dbReference>
<dbReference type="Proteomes" id="UP001207830">
    <property type="component" value="Unassembled WGS sequence"/>
</dbReference>
<evidence type="ECO:0000313" key="2">
    <source>
        <dbReference type="Proteomes" id="UP001207830"/>
    </source>
</evidence>
<dbReference type="RefSeq" id="WP_123462123.1">
    <property type="nucleotide sequence ID" value="NZ_JANIGP010000030.1"/>
</dbReference>
<name>A0ABT3Z1S9_9PSED</name>
<sequence>MSKTKMELSEVGKRATITAELAAENIRKYNTLHGDSTSVSVTKPLVMKVADAADAELKAAIDASAKAAINNLQRYLDLKEE</sequence>
<accession>A0ABT3Z1S9</accession>
<gene>
    <name evidence="1" type="ORF">NQF78_25080</name>
</gene>
<comment type="caution">
    <text evidence="1">The sequence shown here is derived from an EMBL/GenBank/DDBJ whole genome shotgun (WGS) entry which is preliminary data.</text>
</comment>
<reference evidence="1 2" key="1">
    <citation type="submission" date="2022-07" db="EMBL/GenBank/DDBJ databases">
        <title>Characterization of plant growth promoting rhizobacteria (PGPR) for use as bioinoculants in agriculture.</title>
        <authorList>
            <person name="Hassen A.I."/>
            <person name="Pierneef R."/>
        </authorList>
    </citation>
    <scope>NUCLEOTIDE SEQUENCE [LARGE SCALE GENOMIC DNA]</scope>
    <source>
        <strain evidence="1 2">SARCC-3054</strain>
    </source>
</reference>
<keyword evidence="2" id="KW-1185">Reference proteome</keyword>
<protein>
    <submittedName>
        <fullName evidence="1">Uncharacterized protein</fullName>
    </submittedName>
</protein>